<sequence length="159" mass="17824">MAEPEWLNDEERRAWLRLVSLNVLLPSALEAQLKRDAGVTLFDYHVLAMLSDAADHTRLMSDLALFTNASLSRLSHVVTRLVRQGWVRREAHPGDGRATNVVLTEAGQRHLDRHAPEHVAEVRRLVFDALDPGEVGAFADQVGRILDAIDPDGRHQREA</sequence>
<dbReference type="AlphaFoldDB" id="A0A939TJM6"/>
<dbReference type="InterPro" id="IPR036390">
    <property type="entry name" value="WH_DNA-bd_sf"/>
</dbReference>
<gene>
    <name evidence="2" type="ORF">J4H85_05220</name>
</gene>
<name>A0A939TJM6_9MICO</name>
<dbReference type="InterPro" id="IPR036388">
    <property type="entry name" value="WH-like_DNA-bd_sf"/>
</dbReference>
<dbReference type="InterPro" id="IPR039422">
    <property type="entry name" value="MarR/SlyA-like"/>
</dbReference>
<dbReference type="Gene3D" id="1.10.10.10">
    <property type="entry name" value="Winged helix-like DNA-binding domain superfamily/Winged helix DNA-binding domain"/>
    <property type="match status" value="1"/>
</dbReference>
<accession>A0A939TJM6</accession>
<dbReference type="InterPro" id="IPR000835">
    <property type="entry name" value="HTH_MarR-typ"/>
</dbReference>
<comment type="caution">
    <text evidence="2">The sequence shown here is derived from an EMBL/GenBank/DDBJ whole genome shotgun (WGS) entry which is preliminary data.</text>
</comment>
<feature type="domain" description="HTH marR-type" evidence="1">
    <location>
        <begin position="1"/>
        <end position="147"/>
    </location>
</feature>
<dbReference type="GO" id="GO:0003700">
    <property type="term" value="F:DNA-binding transcription factor activity"/>
    <property type="evidence" value="ECO:0007669"/>
    <property type="project" value="InterPro"/>
</dbReference>
<dbReference type="SUPFAM" id="SSF46785">
    <property type="entry name" value="Winged helix' DNA-binding domain"/>
    <property type="match status" value="1"/>
</dbReference>
<evidence type="ECO:0000313" key="2">
    <source>
        <dbReference type="EMBL" id="MBO2989396.1"/>
    </source>
</evidence>
<dbReference type="SMART" id="SM00347">
    <property type="entry name" value="HTH_MARR"/>
    <property type="match status" value="1"/>
</dbReference>
<dbReference type="RefSeq" id="WP_208237583.1">
    <property type="nucleotide sequence ID" value="NZ_BAAAQU010000001.1"/>
</dbReference>
<dbReference type="PANTHER" id="PTHR33164">
    <property type="entry name" value="TRANSCRIPTIONAL REGULATOR, MARR FAMILY"/>
    <property type="match status" value="1"/>
</dbReference>
<evidence type="ECO:0000313" key="3">
    <source>
        <dbReference type="Proteomes" id="UP000668403"/>
    </source>
</evidence>
<dbReference type="PANTHER" id="PTHR33164:SF99">
    <property type="entry name" value="MARR FAMILY REGULATORY PROTEIN"/>
    <property type="match status" value="1"/>
</dbReference>
<dbReference type="Pfam" id="PF12802">
    <property type="entry name" value="MarR_2"/>
    <property type="match status" value="1"/>
</dbReference>
<dbReference type="PROSITE" id="PS50995">
    <property type="entry name" value="HTH_MARR_2"/>
    <property type="match status" value="1"/>
</dbReference>
<keyword evidence="3" id="KW-1185">Reference proteome</keyword>
<dbReference type="EMBL" id="JAGFBF010000003">
    <property type="protein sequence ID" value="MBO2989396.1"/>
    <property type="molecule type" value="Genomic_DNA"/>
</dbReference>
<organism evidence="2 3">
    <name type="scientific">Leucobacter tardus</name>
    <dbReference type="NCBI Taxonomy" id="501483"/>
    <lineage>
        <taxon>Bacteria</taxon>
        <taxon>Bacillati</taxon>
        <taxon>Actinomycetota</taxon>
        <taxon>Actinomycetes</taxon>
        <taxon>Micrococcales</taxon>
        <taxon>Microbacteriaceae</taxon>
        <taxon>Leucobacter</taxon>
    </lineage>
</organism>
<reference evidence="2" key="1">
    <citation type="submission" date="2021-03" db="EMBL/GenBank/DDBJ databases">
        <title>Leucobacter chromiisoli sp. nov., isolated from chromium-containing soil of chemical plant.</title>
        <authorList>
            <person name="Xu Z."/>
        </authorList>
    </citation>
    <scope>NUCLEOTIDE SEQUENCE</scope>
    <source>
        <strain evidence="2">K 70/01</strain>
    </source>
</reference>
<evidence type="ECO:0000259" key="1">
    <source>
        <dbReference type="PROSITE" id="PS50995"/>
    </source>
</evidence>
<dbReference type="Proteomes" id="UP000668403">
    <property type="component" value="Unassembled WGS sequence"/>
</dbReference>
<protein>
    <submittedName>
        <fullName evidence="2">MarR family transcriptional regulator</fullName>
    </submittedName>
</protein>
<proteinExistence type="predicted"/>
<dbReference type="GO" id="GO:0006950">
    <property type="term" value="P:response to stress"/>
    <property type="evidence" value="ECO:0007669"/>
    <property type="project" value="TreeGrafter"/>
</dbReference>